<organism evidence="1 2">
    <name type="scientific">Acinetobacter haemolyticus</name>
    <dbReference type="NCBI Taxonomy" id="29430"/>
    <lineage>
        <taxon>Bacteria</taxon>
        <taxon>Pseudomonadati</taxon>
        <taxon>Pseudomonadota</taxon>
        <taxon>Gammaproteobacteria</taxon>
        <taxon>Moraxellales</taxon>
        <taxon>Moraxellaceae</taxon>
        <taxon>Acinetobacter</taxon>
    </lineage>
</organism>
<dbReference type="Gene3D" id="1.10.3510.10">
    <property type="entry name" value="NMB0513-like"/>
    <property type="match status" value="1"/>
</dbReference>
<dbReference type="AlphaFoldDB" id="A0A6A8BI60"/>
<dbReference type="Proteomes" id="UP000463868">
    <property type="component" value="Chromosome"/>
</dbReference>
<dbReference type="InterPro" id="IPR023138">
    <property type="entry name" value="NMB0513-like_sf"/>
</dbReference>
<gene>
    <name evidence="1" type="ORF">AhaeAN43_11525</name>
</gene>
<dbReference type="EMBL" id="CP031976">
    <property type="protein sequence ID" value="QHI15020.1"/>
    <property type="molecule type" value="Genomic_DNA"/>
</dbReference>
<evidence type="ECO:0000313" key="1">
    <source>
        <dbReference type="EMBL" id="QHI15020.1"/>
    </source>
</evidence>
<evidence type="ECO:0000313" key="2">
    <source>
        <dbReference type="Proteomes" id="UP000463868"/>
    </source>
</evidence>
<dbReference type="SUPFAM" id="SSF160472">
    <property type="entry name" value="NMB0513-like"/>
    <property type="match status" value="1"/>
</dbReference>
<dbReference type="RefSeq" id="WP_005081727.1">
    <property type="nucleotide sequence ID" value="NZ_BBSE01000020.1"/>
</dbReference>
<sequence>MRITLSDKEFNALMNSVKGQALDAVWLAASNLAEDVQIEKKLIEKRDIFINILHQLMNAGELLLAKSGDDTIIYDIPVLEQLELFKRFFPSSEEYAREIGAHDIGTWLVIYDQGFCPLRPVWIYTLDNGEKYLEWA</sequence>
<name>A0A6A8BI60_ACIHA</name>
<proteinExistence type="predicted"/>
<accession>A0A6A8BI60</accession>
<protein>
    <submittedName>
        <fullName evidence="1">DUF596 domain-containing protein</fullName>
    </submittedName>
</protein>
<reference evidence="1 2" key="1">
    <citation type="submission" date="2018-08" db="EMBL/GenBank/DDBJ databases">
        <title>Analysis of the genomic diversity of Mexican Acinetobacter haemolyticus clinical isolates.</title>
        <authorList>
            <person name="Castro-Jaimes S."/>
            <person name="Cevallos M.A."/>
        </authorList>
    </citation>
    <scope>NUCLEOTIDE SEQUENCE [LARGE SCALE GENOMIC DNA]</scope>
    <source>
        <strain evidence="1 2">AN43</strain>
    </source>
</reference>